<sequence length="422" mass="47185">MSRKPNTGKLTVDDKGCGSLSGEKEMRQGNRLLDFLSNLGSKEDKLVLNALGIDFVAAVEMDSFELVPGLSGPSRSRDIDLTQIAGTHLHHGTICFDSLPKVEGQPQGCSWGLWDPDDELGTLNYLTPEVVKDAAKEIQTGVRFRLDLRLDHFDQRVAGREGFKHQIFDFKKRLPGTMYDFYGHDDVLTFNTQSSSQWDGYRHIGIQESATYYKGAEHQHVVAESAKGKMGIHKWVENGGIVGRAILLDYHRWRAEIGKPSVSANSTFAITGEELNEVARHQGTEFRPGDILVIRTGFTAWHLKASDEDKKTSTEKGAFIGVESSMASVRWLWNHHFAAVACDTLGFECTPIAFSDSTQTRLHDWLVAHWATPIRELWNLEDLSEECARQGRWSFFLTSAPLHVHGGVGTLPTSLRCCRQID</sequence>
<dbReference type="GO" id="GO:0004061">
    <property type="term" value="F:arylformamidase activity"/>
    <property type="evidence" value="ECO:0007669"/>
    <property type="project" value="InterPro"/>
</dbReference>
<gene>
    <name evidence="3" type="ORF">BHE90_000720</name>
</gene>
<evidence type="ECO:0000256" key="2">
    <source>
        <dbReference type="SAM" id="MobiDB-lite"/>
    </source>
</evidence>
<name>A0A430M9P6_9HYPO</name>
<dbReference type="AlphaFoldDB" id="A0A430M9P6"/>
<reference evidence="3 4" key="1">
    <citation type="submission" date="2017-06" db="EMBL/GenBank/DDBJ databases">
        <title>Comparative genomic analysis of Ambrosia Fusariam Clade fungi.</title>
        <authorList>
            <person name="Stajich J.E."/>
            <person name="Carrillo J."/>
            <person name="Kijimoto T."/>
            <person name="Eskalen A."/>
            <person name="O'Donnell K."/>
            <person name="Kasson M."/>
        </authorList>
    </citation>
    <scope>NUCLEOTIDE SEQUENCE [LARGE SCALE GENOMIC DNA]</scope>
    <source>
        <strain evidence="3 4">UCR1854</strain>
    </source>
</reference>
<dbReference type="SUPFAM" id="SSF102198">
    <property type="entry name" value="Putative cyclase"/>
    <property type="match status" value="1"/>
</dbReference>
<evidence type="ECO:0008006" key="5">
    <source>
        <dbReference type="Google" id="ProtNLM"/>
    </source>
</evidence>
<dbReference type="EMBL" id="MIKF01000005">
    <property type="protein sequence ID" value="RTE84663.1"/>
    <property type="molecule type" value="Genomic_DNA"/>
</dbReference>
<comment type="caution">
    <text evidence="3">The sequence shown here is derived from an EMBL/GenBank/DDBJ whole genome shotgun (WGS) entry which is preliminary data.</text>
</comment>
<evidence type="ECO:0000313" key="4">
    <source>
        <dbReference type="Proteomes" id="UP000287124"/>
    </source>
</evidence>
<keyword evidence="4" id="KW-1185">Reference proteome</keyword>
<dbReference type="Proteomes" id="UP000287124">
    <property type="component" value="Unassembled WGS sequence"/>
</dbReference>
<dbReference type="GO" id="GO:0019441">
    <property type="term" value="P:L-tryptophan catabolic process to kynurenine"/>
    <property type="evidence" value="ECO:0007669"/>
    <property type="project" value="InterPro"/>
</dbReference>
<comment type="similarity">
    <text evidence="1">Belongs to the Cyclase 1 superfamily.</text>
</comment>
<protein>
    <recommendedName>
        <fullName evidence="5">Cyclase</fullName>
    </recommendedName>
</protein>
<dbReference type="InterPro" id="IPR007325">
    <property type="entry name" value="KFase/CYL"/>
</dbReference>
<feature type="compositionally biased region" description="Basic and acidic residues" evidence="2">
    <location>
        <begin position="11"/>
        <end position="23"/>
    </location>
</feature>
<accession>A0A430M9P6</accession>
<evidence type="ECO:0000313" key="3">
    <source>
        <dbReference type="EMBL" id="RTE84663.1"/>
    </source>
</evidence>
<dbReference type="Gene3D" id="3.50.30.50">
    <property type="entry name" value="Putative cyclase"/>
    <property type="match status" value="1"/>
</dbReference>
<dbReference type="Pfam" id="PF04199">
    <property type="entry name" value="Cyclase"/>
    <property type="match status" value="1"/>
</dbReference>
<dbReference type="PANTHER" id="PTHR34861:SF10">
    <property type="entry name" value="CYCLASE"/>
    <property type="match status" value="1"/>
</dbReference>
<evidence type="ECO:0000256" key="1">
    <source>
        <dbReference type="ARBA" id="ARBA00007865"/>
    </source>
</evidence>
<dbReference type="InterPro" id="IPR037175">
    <property type="entry name" value="KFase_sf"/>
</dbReference>
<organism evidence="3 4">
    <name type="scientific">Fusarium euwallaceae</name>
    <dbReference type="NCBI Taxonomy" id="1147111"/>
    <lineage>
        <taxon>Eukaryota</taxon>
        <taxon>Fungi</taxon>
        <taxon>Dikarya</taxon>
        <taxon>Ascomycota</taxon>
        <taxon>Pezizomycotina</taxon>
        <taxon>Sordariomycetes</taxon>
        <taxon>Hypocreomycetidae</taxon>
        <taxon>Hypocreales</taxon>
        <taxon>Nectriaceae</taxon>
        <taxon>Fusarium</taxon>
        <taxon>Fusarium solani species complex</taxon>
    </lineage>
</organism>
<proteinExistence type="inferred from homology"/>
<dbReference type="PANTHER" id="PTHR34861">
    <property type="match status" value="1"/>
</dbReference>
<feature type="region of interest" description="Disordered" evidence="2">
    <location>
        <begin position="1"/>
        <end position="23"/>
    </location>
</feature>